<evidence type="ECO:0000259" key="6">
    <source>
        <dbReference type="PROSITE" id="PS50893"/>
    </source>
</evidence>
<organism evidence="7 8">
    <name type="scientific">Microbulbifer taiwanensis</name>
    <dbReference type="NCBI Taxonomy" id="986746"/>
    <lineage>
        <taxon>Bacteria</taxon>
        <taxon>Pseudomonadati</taxon>
        <taxon>Pseudomonadota</taxon>
        <taxon>Gammaproteobacteria</taxon>
        <taxon>Cellvibrionales</taxon>
        <taxon>Microbulbiferaceae</taxon>
        <taxon>Microbulbifer</taxon>
    </lineage>
</organism>
<dbReference type="CDD" id="cd03220">
    <property type="entry name" value="ABC_KpsT_Wzt"/>
    <property type="match status" value="1"/>
</dbReference>
<feature type="region of interest" description="Disordered" evidence="5">
    <location>
        <begin position="226"/>
        <end position="245"/>
    </location>
</feature>
<evidence type="ECO:0000256" key="1">
    <source>
        <dbReference type="ARBA" id="ARBA00005417"/>
    </source>
</evidence>
<comment type="similarity">
    <text evidence="1">Belongs to the ABC transporter superfamily.</text>
</comment>
<dbReference type="PANTHER" id="PTHR46743">
    <property type="entry name" value="TEICHOIC ACIDS EXPORT ATP-BINDING PROTEIN TAGH"/>
    <property type="match status" value="1"/>
</dbReference>
<keyword evidence="2" id="KW-0813">Transport</keyword>
<keyword evidence="4 7" id="KW-0067">ATP-binding</keyword>
<dbReference type="SMART" id="SM00382">
    <property type="entry name" value="AAA"/>
    <property type="match status" value="1"/>
</dbReference>
<evidence type="ECO:0000313" key="8">
    <source>
        <dbReference type="Proteomes" id="UP001596425"/>
    </source>
</evidence>
<name>A0ABW1YSJ6_9GAMM</name>
<dbReference type="Pfam" id="PF00005">
    <property type="entry name" value="ABC_tran"/>
    <property type="match status" value="1"/>
</dbReference>
<dbReference type="GO" id="GO:0005524">
    <property type="term" value="F:ATP binding"/>
    <property type="evidence" value="ECO:0007669"/>
    <property type="project" value="UniProtKB-KW"/>
</dbReference>
<evidence type="ECO:0000256" key="4">
    <source>
        <dbReference type="ARBA" id="ARBA00022840"/>
    </source>
</evidence>
<dbReference type="PANTHER" id="PTHR46743:SF2">
    <property type="entry name" value="TEICHOIC ACIDS EXPORT ATP-BINDING PROTEIN TAGH"/>
    <property type="match status" value="1"/>
</dbReference>
<dbReference type="InterPro" id="IPR015860">
    <property type="entry name" value="ABC_transpr_TagH-like"/>
</dbReference>
<dbReference type="InterPro" id="IPR003593">
    <property type="entry name" value="AAA+_ATPase"/>
</dbReference>
<dbReference type="InterPro" id="IPR050683">
    <property type="entry name" value="Bact_Polysacc_Export_ATP-bd"/>
</dbReference>
<dbReference type="InterPro" id="IPR017871">
    <property type="entry name" value="ABC_transporter-like_CS"/>
</dbReference>
<feature type="domain" description="ABC transporter" evidence="6">
    <location>
        <begin position="6"/>
        <end position="234"/>
    </location>
</feature>
<feature type="compositionally biased region" description="Polar residues" evidence="5">
    <location>
        <begin position="231"/>
        <end position="245"/>
    </location>
</feature>
<evidence type="ECO:0000313" key="7">
    <source>
        <dbReference type="EMBL" id="MFC6635531.1"/>
    </source>
</evidence>
<evidence type="ECO:0000256" key="2">
    <source>
        <dbReference type="ARBA" id="ARBA00022448"/>
    </source>
</evidence>
<evidence type="ECO:0000256" key="3">
    <source>
        <dbReference type="ARBA" id="ARBA00022741"/>
    </source>
</evidence>
<keyword evidence="8" id="KW-1185">Reference proteome</keyword>
<protein>
    <submittedName>
        <fullName evidence="7">ABC transporter ATP-binding protein</fullName>
    </submittedName>
</protein>
<dbReference type="Gene3D" id="3.40.50.300">
    <property type="entry name" value="P-loop containing nucleotide triphosphate hydrolases"/>
    <property type="match status" value="1"/>
</dbReference>
<evidence type="ECO:0000256" key="5">
    <source>
        <dbReference type="SAM" id="MobiDB-lite"/>
    </source>
</evidence>
<gene>
    <name evidence="7" type="ORF">ACFQBM_19855</name>
</gene>
<dbReference type="EMBL" id="JBHSVR010000001">
    <property type="protein sequence ID" value="MFC6635531.1"/>
    <property type="molecule type" value="Genomic_DNA"/>
</dbReference>
<accession>A0ABW1YSJ6</accession>
<dbReference type="PROSITE" id="PS00211">
    <property type="entry name" value="ABC_TRANSPORTER_1"/>
    <property type="match status" value="1"/>
</dbReference>
<proteinExistence type="inferred from homology"/>
<keyword evidence="3" id="KW-0547">Nucleotide-binding</keyword>
<dbReference type="InterPro" id="IPR027417">
    <property type="entry name" value="P-loop_NTPase"/>
</dbReference>
<dbReference type="Proteomes" id="UP001596425">
    <property type="component" value="Unassembled WGS sequence"/>
</dbReference>
<sequence>MNREIMTFDNVGLAYRRSLNPFSEKNWVLKDISFQLYRGEVLGVIGRNGAGKSTLLRLLAGIIAPNQGSISKERGIRSQLLTLNLGFIHKLSGFDNAIMSLVTQGKTIKEAHELVAGVIDFSGIGHLMDHSVSTYSAGERARLGFAIAMQATPDILLLDEMLGVGDKEFKVKSGKALKERVQSDQTAVLVSHSPTTIRKFCERVLWIEEGAVKALGPADTVLDEYEETAPTRGNSPSKTTTATAA</sequence>
<comment type="caution">
    <text evidence="7">The sequence shown here is derived from an EMBL/GenBank/DDBJ whole genome shotgun (WGS) entry which is preliminary data.</text>
</comment>
<dbReference type="RefSeq" id="WP_193193689.1">
    <property type="nucleotide sequence ID" value="NZ_JACZFR010000049.1"/>
</dbReference>
<dbReference type="PROSITE" id="PS50893">
    <property type="entry name" value="ABC_TRANSPORTER_2"/>
    <property type="match status" value="1"/>
</dbReference>
<dbReference type="SUPFAM" id="SSF52540">
    <property type="entry name" value="P-loop containing nucleoside triphosphate hydrolases"/>
    <property type="match status" value="1"/>
</dbReference>
<dbReference type="InterPro" id="IPR003439">
    <property type="entry name" value="ABC_transporter-like_ATP-bd"/>
</dbReference>
<reference evidence="8" key="1">
    <citation type="journal article" date="2019" name="Int. J. Syst. Evol. Microbiol.">
        <title>The Global Catalogue of Microorganisms (GCM) 10K type strain sequencing project: providing services to taxonomists for standard genome sequencing and annotation.</title>
        <authorList>
            <consortium name="The Broad Institute Genomics Platform"/>
            <consortium name="The Broad Institute Genome Sequencing Center for Infectious Disease"/>
            <person name="Wu L."/>
            <person name="Ma J."/>
        </authorList>
    </citation>
    <scope>NUCLEOTIDE SEQUENCE [LARGE SCALE GENOMIC DNA]</scope>
    <source>
        <strain evidence="8">CGMCC 1.13718</strain>
    </source>
</reference>